<sequence length="240" mass="27411">MFLDHIVHFTKSEPAKAVEAWESYGFHAAVGGQHIQWGTHNALLYMKDCYIEWLSLADRSVAESAEHPLTKLLLHDEEGFGTVCLRTADIGSLDKRLREEGFETTGVLDAERKTRNGETIRWKMLFIEQEVTDALPAPFFIEWQQSDSERYSALRERDAIKPDNEKLSVEACVFGVHDIPASEALFRKILQGKLETENCRFEFRETTSRKERLEEVRLAGGSKRIVFEEGVYCLPGDGNI</sequence>
<accession>A0A7W8CTR9</accession>
<reference evidence="2 3" key="1">
    <citation type="submission" date="2020-08" db="EMBL/GenBank/DDBJ databases">
        <title>Genomic Encyclopedia of Type Strains, Phase IV (KMG-IV): sequencing the most valuable type-strain genomes for metagenomic binning, comparative biology and taxonomic classification.</title>
        <authorList>
            <person name="Goeker M."/>
        </authorList>
    </citation>
    <scope>NUCLEOTIDE SEQUENCE [LARGE SCALE GENOMIC DNA]</scope>
    <source>
        <strain evidence="2 3">DSM 15895</strain>
    </source>
</reference>
<gene>
    <name evidence="2" type="ORF">HNQ44_002948</name>
</gene>
<organism evidence="2 3">
    <name type="scientific">Planococcus koreensis</name>
    <dbReference type="NCBI Taxonomy" id="112331"/>
    <lineage>
        <taxon>Bacteria</taxon>
        <taxon>Bacillati</taxon>
        <taxon>Bacillota</taxon>
        <taxon>Bacilli</taxon>
        <taxon>Bacillales</taxon>
        <taxon>Caryophanaceae</taxon>
        <taxon>Planococcus</taxon>
    </lineage>
</organism>
<comment type="caution">
    <text evidence="2">The sequence shown here is derived from an EMBL/GenBank/DDBJ whole genome shotgun (WGS) entry which is preliminary data.</text>
</comment>
<dbReference type="Pfam" id="PF13468">
    <property type="entry name" value="Glyoxalase_3"/>
    <property type="match status" value="1"/>
</dbReference>
<protein>
    <recommendedName>
        <fullName evidence="1">Glyoxalase-like domain-containing protein</fullName>
    </recommendedName>
</protein>
<dbReference type="PANTHER" id="PTHR40265">
    <property type="entry name" value="BLL2707 PROTEIN"/>
    <property type="match status" value="1"/>
</dbReference>
<dbReference type="EMBL" id="JACHHE010000009">
    <property type="protein sequence ID" value="MBB5181483.1"/>
    <property type="molecule type" value="Genomic_DNA"/>
</dbReference>
<proteinExistence type="predicted"/>
<dbReference type="InterPro" id="IPR029068">
    <property type="entry name" value="Glyas_Bleomycin-R_OHBP_Dase"/>
</dbReference>
<evidence type="ECO:0000313" key="2">
    <source>
        <dbReference type="EMBL" id="MBB5181483.1"/>
    </source>
</evidence>
<evidence type="ECO:0000313" key="3">
    <source>
        <dbReference type="Proteomes" id="UP000525923"/>
    </source>
</evidence>
<evidence type="ECO:0000259" key="1">
    <source>
        <dbReference type="Pfam" id="PF13468"/>
    </source>
</evidence>
<name>A0A7W8CTR9_9BACL</name>
<dbReference type="Proteomes" id="UP000525923">
    <property type="component" value="Unassembled WGS sequence"/>
</dbReference>
<dbReference type="PANTHER" id="PTHR40265:SF1">
    <property type="entry name" value="GLYOXALASE-LIKE DOMAIN-CONTAINING PROTEIN"/>
    <property type="match status" value="1"/>
</dbReference>
<dbReference type="InterPro" id="IPR025870">
    <property type="entry name" value="Glyoxalase-like_dom"/>
</dbReference>
<feature type="domain" description="Glyoxalase-like" evidence="1">
    <location>
        <begin position="3"/>
        <end position="185"/>
    </location>
</feature>
<dbReference type="OrthoDB" id="9111355at2"/>
<dbReference type="AlphaFoldDB" id="A0A7W8CTR9"/>
<dbReference type="RefSeq" id="WP_135504154.1">
    <property type="nucleotide sequence ID" value="NZ_JACHHE010000009.1"/>
</dbReference>
<keyword evidence="3" id="KW-1185">Reference proteome</keyword>
<dbReference type="Gene3D" id="3.10.180.10">
    <property type="entry name" value="2,3-Dihydroxybiphenyl 1,2-Dioxygenase, domain 1"/>
    <property type="match status" value="1"/>
</dbReference>
<dbReference type="SUPFAM" id="SSF54593">
    <property type="entry name" value="Glyoxalase/Bleomycin resistance protein/Dihydroxybiphenyl dioxygenase"/>
    <property type="match status" value="1"/>
</dbReference>